<sequence length="244" mass="25644">MRNVRHVVLAAIASAALAIAACGAGGPSPEGTWILDPAQSEATLNLEGGKVGGSNGCNMLIGAYKTDGDRLTFGELGSTLMACTGPGAALERRVMAGLRETRRFTSEGGRLVLRDDQGRALLSYRSPQPLTEGEWQASAIRTGDPVTSVLPATTLTLRLRSDGKAEGSGGCNTFGGEYELGDGELRFGPLAATERACLDSAATAQEQAYFSALEAARKFEQQGNTLTLRDERGDTVVNFRRSAD</sequence>
<dbReference type="PROSITE" id="PS51257">
    <property type="entry name" value="PROKAR_LIPOPROTEIN"/>
    <property type="match status" value="1"/>
</dbReference>
<dbReference type="Pfam" id="PF03724">
    <property type="entry name" value="META"/>
    <property type="match status" value="2"/>
</dbReference>
<proteinExistence type="predicted"/>
<accession>A0A6J7EKB5</accession>
<dbReference type="InterPro" id="IPR005184">
    <property type="entry name" value="DUF306_Meta_HslJ"/>
</dbReference>
<dbReference type="InterPro" id="IPR053147">
    <property type="entry name" value="Hsp_HslJ-like"/>
</dbReference>
<name>A0A6J7EKB5_9ZZZZ</name>
<dbReference type="Gene3D" id="2.40.128.270">
    <property type="match status" value="2"/>
</dbReference>
<dbReference type="EMBL" id="CAFBLQ010000187">
    <property type="protein sequence ID" value="CAB4881644.1"/>
    <property type="molecule type" value="Genomic_DNA"/>
</dbReference>
<evidence type="ECO:0000259" key="1">
    <source>
        <dbReference type="Pfam" id="PF03724"/>
    </source>
</evidence>
<dbReference type="PANTHER" id="PTHR35535">
    <property type="entry name" value="HEAT SHOCK PROTEIN HSLJ"/>
    <property type="match status" value="1"/>
</dbReference>
<evidence type="ECO:0000313" key="2">
    <source>
        <dbReference type="EMBL" id="CAB4881644.1"/>
    </source>
</evidence>
<feature type="domain" description="DUF306" evidence="1">
    <location>
        <begin position="128"/>
        <end position="240"/>
    </location>
</feature>
<dbReference type="InterPro" id="IPR038670">
    <property type="entry name" value="HslJ-like_sf"/>
</dbReference>
<protein>
    <submittedName>
        <fullName evidence="2">Unannotated protein</fullName>
    </submittedName>
</protein>
<dbReference type="PANTHER" id="PTHR35535:SF1">
    <property type="entry name" value="HEAT SHOCK PROTEIN HSLJ"/>
    <property type="match status" value="1"/>
</dbReference>
<gene>
    <name evidence="2" type="ORF">UFOPK3423_01405</name>
</gene>
<organism evidence="2">
    <name type="scientific">freshwater metagenome</name>
    <dbReference type="NCBI Taxonomy" id="449393"/>
    <lineage>
        <taxon>unclassified sequences</taxon>
        <taxon>metagenomes</taxon>
        <taxon>ecological metagenomes</taxon>
    </lineage>
</organism>
<dbReference type="AlphaFoldDB" id="A0A6J7EKB5"/>
<feature type="domain" description="DUF306" evidence="1">
    <location>
        <begin position="38"/>
        <end position="124"/>
    </location>
</feature>
<reference evidence="2" key="1">
    <citation type="submission" date="2020-05" db="EMBL/GenBank/DDBJ databases">
        <authorList>
            <person name="Chiriac C."/>
            <person name="Salcher M."/>
            <person name="Ghai R."/>
            <person name="Kavagutti S V."/>
        </authorList>
    </citation>
    <scope>NUCLEOTIDE SEQUENCE</scope>
</reference>